<name>A0A7Y9JCV9_9ACTN</name>
<feature type="transmembrane region" description="Helical" evidence="6">
    <location>
        <begin position="36"/>
        <end position="54"/>
    </location>
</feature>
<reference evidence="8 9" key="1">
    <citation type="submission" date="2020-07" db="EMBL/GenBank/DDBJ databases">
        <title>Sequencing the genomes of 1000 actinobacteria strains.</title>
        <authorList>
            <person name="Klenk H.-P."/>
        </authorList>
    </citation>
    <scope>NUCLEOTIDE SEQUENCE [LARGE SCALE GENOMIC DNA]</scope>
    <source>
        <strain evidence="8 9">DSM 21350</strain>
    </source>
</reference>
<dbReference type="GO" id="GO:0016020">
    <property type="term" value="C:membrane"/>
    <property type="evidence" value="ECO:0007669"/>
    <property type="project" value="UniProtKB-SubCell"/>
</dbReference>
<dbReference type="Pfam" id="PF13515">
    <property type="entry name" value="FUSC_2"/>
    <property type="match status" value="1"/>
</dbReference>
<evidence type="ECO:0000256" key="3">
    <source>
        <dbReference type="ARBA" id="ARBA00022989"/>
    </source>
</evidence>
<keyword evidence="4 6" id="KW-0472">Membrane</keyword>
<feature type="transmembrane region" description="Helical" evidence="6">
    <location>
        <begin position="61"/>
        <end position="77"/>
    </location>
</feature>
<accession>A0A7Y9JCV9</accession>
<dbReference type="EMBL" id="JACCBG010000001">
    <property type="protein sequence ID" value="NYD43716.1"/>
    <property type="molecule type" value="Genomic_DNA"/>
</dbReference>
<comment type="subcellular location">
    <subcellularLocation>
        <location evidence="1">Membrane</location>
        <topology evidence="1">Multi-pass membrane protein</topology>
    </subcellularLocation>
</comment>
<sequence>MRSEGRGALLWSLRITSAATASYVVGTLIFPGTQPLLAPLTAMLVVQVTPVSLLASGLDRVIAVVTGVSLAVGFASVVPLEWWSLAILIFVSLLIGQALRLQSNLIEVAISGMLVLGVGVLSAESAAWQRIAETLVGAAVGIAANLLVPPRIPTADAGRAIEGLADAVSDLLSRSADALEQLATEHQPVGAAAAAWLGDARRITHHDVPRVGATVLHAEQGRRLNVRAVGTADLGPGLRHGLEALEHTAVTVRSMYRALADATSGGAAWTAEDTAEDVVLGLVQTFRELAAAVDAFGELVRLEAAPARKMGSADFGALRAAMDGLPEARSRLEELVMAETDPDLRELHASVLSSVKRVQQELDLEHRVRRQLQLRRPVRTRPAPLRPHAARRRQPSPFAEAEPDAETQLMPKLDDDIEDQ</sequence>
<evidence type="ECO:0000259" key="7">
    <source>
        <dbReference type="Pfam" id="PF13515"/>
    </source>
</evidence>
<evidence type="ECO:0000256" key="2">
    <source>
        <dbReference type="ARBA" id="ARBA00022692"/>
    </source>
</evidence>
<feature type="transmembrane region" description="Helical" evidence="6">
    <location>
        <begin position="7"/>
        <end position="30"/>
    </location>
</feature>
<evidence type="ECO:0000256" key="1">
    <source>
        <dbReference type="ARBA" id="ARBA00004141"/>
    </source>
</evidence>
<evidence type="ECO:0000256" key="4">
    <source>
        <dbReference type="ARBA" id="ARBA00023136"/>
    </source>
</evidence>
<keyword evidence="9" id="KW-1185">Reference proteome</keyword>
<feature type="domain" description="Integral membrane bound transporter" evidence="7">
    <location>
        <begin position="28"/>
        <end position="143"/>
    </location>
</feature>
<dbReference type="AlphaFoldDB" id="A0A7Y9JCV9"/>
<evidence type="ECO:0000256" key="6">
    <source>
        <dbReference type="SAM" id="Phobius"/>
    </source>
</evidence>
<evidence type="ECO:0000313" key="9">
    <source>
        <dbReference type="Proteomes" id="UP000535511"/>
    </source>
</evidence>
<organism evidence="8 9">
    <name type="scientific">Nocardioides panaciterrulae</name>
    <dbReference type="NCBI Taxonomy" id="661492"/>
    <lineage>
        <taxon>Bacteria</taxon>
        <taxon>Bacillati</taxon>
        <taxon>Actinomycetota</taxon>
        <taxon>Actinomycetes</taxon>
        <taxon>Propionibacteriales</taxon>
        <taxon>Nocardioidaceae</taxon>
        <taxon>Nocardioides</taxon>
    </lineage>
</organism>
<dbReference type="RefSeq" id="WP_179665203.1">
    <property type="nucleotide sequence ID" value="NZ_JACCBG010000001.1"/>
</dbReference>
<dbReference type="Proteomes" id="UP000535511">
    <property type="component" value="Unassembled WGS sequence"/>
</dbReference>
<dbReference type="InterPro" id="IPR049453">
    <property type="entry name" value="Memb_transporter_dom"/>
</dbReference>
<evidence type="ECO:0000256" key="5">
    <source>
        <dbReference type="SAM" id="MobiDB-lite"/>
    </source>
</evidence>
<proteinExistence type="predicted"/>
<protein>
    <recommendedName>
        <fullName evidence="7">Integral membrane bound transporter domain-containing protein</fullName>
    </recommendedName>
</protein>
<evidence type="ECO:0000313" key="8">
    <source>
        <dbReference type="EMBL" id="NYD43716.1"/>
    </source>
</evidence>
<comment type="caution">
    <text evidence="8">The sequence shown here is derived from an EMBL/GenBank/DDBJ whole genome shotgun (WGS) entry which is preliminary data.</text>
</comment>
<feature type="region of interest" description="Disordered" evidence="5">
    <location>
        <begin position="373"/>
        <end position="420"/>
    </location>
</feature>
<keyword evidence="3 6" id="KW-1133">Transmembrane helix</keyword>
<keyword evidence="2 6" id="KW-0812">Transmembrane</keyword>
<gene>
    <name evidence="8" type="ORF">BJZ21_003799</name>
</gene>